<organism evidence="2 3">
    <name type="scientific">Acer negundo</name>
    <name type="common">Box elder</name>
    <dbReference type="NCBI Taxonomy" id="4023"/>
    <lineage>
        <taxon>Eukaryota</taxon>
        <taxon>Viridiplantae</taxon>
        <taxon>Streptophyta</taxon>
        <taxon>Embryophyta</taxon>
        <taxon>Tracheophyta</taxon>
        <taxon>Spermatophyta</taxon>
        <taxon>Magnoliopsida</taxon>
        <taxon>eudicotyledons</taxon>
        <taxon>Gunneridae</taxon>
        <taxon>Pentapetalae</taxon>
        <taxon>rosids</taxon>
        <taxon>malvids</taxon>
        <taxon>Sapindales</taxon>
        <taxon>Sapindaceae</taxon>
        <taxon>Hippocastanoideae</taxon>
        <taxon>Acereae</taxon>
        <taxon>Acer</taxon>
    </lineage>
</organism>
<feature type="domain" description="RNase H type-1" evidence="1">
    <location>
        <begin position="3"/>
        <end position="52"/>
    </location>
</feature>
<evidence type="ECO:0000313" key="3">
    <source>
        <dbReference type="Proteomes" id="UP001064489"/>
    </source>
</evidence>
<name>A0AAD5IAF7_ACENE</name>
<gene>
    <name evidence="2" type="ORF">LWI28_015499</name>
</gene>
<sequence>MTVRWISGYGLGNSSHKKLISDIQGWLASFDQATVEYCPRGSNSYADILAKKGVDSSREELVWSDV</sequence>
<proteinExistence type="predicted"/>
<dbReference type="InterPro" id="IPR036397">
    <property type="entry name" value="RNaseH_sf"/>
</dbReference>
<dbReference type="Pfam" id="PF13456">
    <property type="entry name" value="RVT_3"/>
    <property type="match status" value="1"/>
</dbReference>
<dbReference type="GO" id="GO:0003676">
    <property type="term" value="F:nucleic acid binding"/>
    <property type="evidence" value="ECO:0007669"/>
    <property type="project" value="InterPro"/>
</dbReference>
<reference evidence="2" key="2">
    <citation type="submission" date="2023-02" db="EMBL/GenBank/DDBJ databases">
        <authorList>
            <person name="Swenson N.G."/>
            <person name="Wegrzyn J.L."/>
            <person name="Mcevoy S.L."/>
        </authorList>
    </citation>
    <scope>NUCLEOTIDE SEQUENCE</scope>
    <source>
        <strain evidence="2">91603</strain>
        <tissue evidence="2">Leaf</tissue>
    </source>
</reference>
<dbReference type="Proteomes" id="UP001064489">
    <property type="component" value="Chromosome 12"/>
</dbReference>
<dbReference type="InterPro" id="IPR002156">
    <property type="entry name" value="RNaseH_domain"/>
</dbReference>
<keyword evidence="3" id="KW-1185">Reference proteome</keyword>
<dbReference type="GO" id="GO:0004523">
    <property type="term" value="F:RNA-DNA hybrid ribonuclease activity"/>
    <property type="evidence" value="ECO:0007669"/>
    <property type="project" value="InterPro"/>
</dbReference>
<dbReference type="Gene3D" id="3.30.420.10">
    <property type="entry name" value="Ribonuclease H-like superfamily/Ribonuclease H"/>
    <property type="match status" value="1"/>
</dbReference>
<evidence type="ECO:0000259" key="1">
    <source>
        <dbReference type="Pfam" id="PF13456"/>
    </source>
</evidence>
<accession>A0AAD5IAF7</accession>
<comment type="caution">
    <text evidence="2">The sequence shown here is derived from an EMBL/GenBank/DDBJ whole genome shotgun (WGS) entry which is preliminary data.</text>
</comment>
<dbReference type="EMBL" id="JAJSOW010000107">
    <property type="protein sequence ID" value="KAI9157013.1"/>
    <property type="molecule type" value="Genomic_DNA"/>
</dbReference>
<evidence type="ECO:0000313" key="2">
    <source>
        <dbReference type="EMBL" id="KAI9157013.1"/>
    </source>
</evidence>
<protein>
    <recommendedName>
        <fullName evidence="1">RNase H type-1 domain-containing protein</fullName>
    </recommendedName>
</protein>
<dbReference type="AlphaFoldDB" id="A0AAD5IAF7"/>
<reference evidence="2" key="1">
    <citation type="journal article" date="2022" name="Plant J.">
        <title>Strategies of tolerance reflected in two North American maple genomes.</title>
        <authorList>
            <person name="McEvoy S.L."/>
            <person name="Sezen U.U."/>
            <person name="Trouern-Trend A."/>
            <person name="McMahon S.M."/>
            <person name="Schaberg P.G."/>
            <person name="Yang J."/>
            <person name="Wegrzyn J.L."/>
            <person name="Swenson N.G."/>
        </authorList>
    </citation>
    <scope>NUCLEOTIDE SEQUENCE</scope>
    <source>
        <strain evidence="2">91603</strain>
    </source>
</reference>